<keyword evidence="4" id="KW-0472">Membrane</keyword>
<evidence type="ECO:0000256" key="1">
    <source>
        <dbReference type="ARBA" id="ARBA00010541"/>
    </source>
</evidence>
<dbReference type="SUPFAM" id="SSF50156">
    <property type="entry name" value="PDZ domain-like"/>
    <property type="match status" value="1"/>
</dbReference>
<dbReference type="PRINTS" id="PR00834">
    <property type="entry name" value="PROTEASES2C"/>
</dbReference>
<dbReference type="CDD" id="cd06779">
    <property type="entry name" value="cpPDZ_Deg_HtrA-like"/>
    <property type="match status" value="1"/>
</dbReference>
<dbReference type="Gene3D" id="2.30.42.10">
    <property type="match status" value="1"/>
</dbReference>
<dbReference type="SUPFAM" id="SSF50494">
    <property type="entry name" value="Trypsin-like serine proteases"/>
    <property type="match status" value="1"/>
</dbReference>
<dbReference type="InterPro" id="IPR001478">
    <property type="entry name" value="PDZ"/>
</dbReference>
<evidence type="ECO:0000313" key="6">
    <source>
        <dbReference type="EMBL" id="PIP22910.1"/>
    </source>
</evidence>
<keyword evidence="4" id="KW-1133">Transmembrane helix</keyword>
<keyword evidence="3" id="KW-0378">Hydrolase</keyword>
<dbReference type="EMBL" id="PCRO01000018">
    <property type="protein sequence ID" value="PIP22910.1"/>
    <property type="molecule type" value="Genomic_DNA"/>
</dbReference>
<comment type="similarity">
    <text evidence="1">Belongs to the peptidase S1C family.</text>
</comment>
<dbReference type="Proteomes" id="UP000229976">
    <property type="component" value="Unassembled WGS sequence"/>
</dbReference>
<keyword evidence="4" id="KW-0812">Transmembrane</keyword>
<comment type="caution">
    <text evidence="6">The sequence shown here is derived from an EMBL/GenBank/DDBJ whole genome shotgun (WGS) entry which is preliminary data.</text>
</comment>
<sequence length="450" mass="49279">MSLYDLPEINTSKIKENKLKLEDFLKNKSILFIIFVFILSSAFGFIAGVISNDYLSSDIRQKLAQLNAKFPELQDNIGKGIAEEYQPQTSQEEKIIQAVKSVSPAVVSIIISKDVPIMEQRFVNPFGDIEQLFGQPFGFSIPEYYQKGTEKKEVGGGTGFIVSEDGMILTNKHVVSDEKAEYTVFTNDGKKFLAKVLARDQVQDIAIIQVVQGENIKFPTVQLGDSENLQIGQSVIAIGNALGEFKNTVSVGVVSGLGRTITASGGDEVAETLEGIIQTDAAINRGNSGGPLLNLKGDVIGMNTAVVSGAQSLGFTIPINKAKRDIEQIKTLGKLAYPFIGIRYVLIDEEIQKERNLAVDYGAWITSWYRQSSQWVQSKDQAVVSGSAAAQAGLKENDIVLEFDKDKVTKDNSLGKIIDKYNPGDKVVLKVLRGKEEKTFEIILGDRPSQ</sequence>
<keyword evidence="2" id="KW-0645">Protease</keyword>
<dbReference type="InterPro" id="IPR051201">
    <property type="entry name" value="Chloro_Bact_Ser_Proteases"/>
</dbReference>
<dbReference type="InterPro" id="IPR001940">
    <property type="entry name" value="Peptidase_S1C"/>
</dbReference>
<proteinExistence type="inferred from homology"/>
<gene>
    <name evidence="6" type="ORF">COX37_01385</name>
</gene>
<dbReference type="InterPro" id="IPR009003">
    <property type="entry name" value="Peptidase_S1_PA"/>
</dbReference>
<accession>A0A2G9YUK0</accession>
<evidence type="ECO:0000256" key="2">
    <source>
        <dbReference type="ARBA" id="ARBA00022670"/>
    </source>
</evidence>
<dbReference type="InterPro" id="IPR036034">
    <property type="entry name" value="PDZ_sf"/>
</dbReference>
<evidence type="ECO:0000256" key="3">
    <source>
        <dbReference type="ARBA" id="ARBA00022801"/>
    </source>
</evidence>
<dbReference type="Pfam" id="PF13180">
    <property type="entry name" value="PDZ_2"/>
    <property type="match status" value="1"/>
</dbReference>
<feature type="transmembrane region" description="Helical" evidence="4">
    <location>
        <begin position="30"/>
        <end position="50"/>
    </location>
</feature>
<evidence type="ECO:0000256" key="4">
    <source>
        <dbReference type="SAM" id="Phobius"/>
    </source>
</evidence>
<reference evidence="6 7" key="1">
    <citation type="submission" date="2017-09" db="EMBL/GenBank/DDBJ databases">
        <title>Depth-based differentiation of microbial function through sediment-hosted aquifers and enrichment of novel symbionts in the deep terrestrial subsurface.</title>
        <authorList>
            <person name="Probst A.J."/>
            <person name="Ladd B."/>
            <person name="Jarett J.K."/>
            <person name="Geller-Mcgrath D.E."/>
            <person name="Sieber C.M."/>
            <person name="Emerson J.B."/>
            <person name="Anantharaman K."/>
            <person name="Thomas B.C."/>
            <person name="Malmstrom R."/>
            <person name="Stieglmeier M."/>
            <person name="Klingl A."/>
            <person name="Woyke T."/>
            <person name="Ryan C.M."/>
            <person name="Banfield J.F."/>
        </authorList>
    </citation>
    <scope>NUCLEOTIDE SEQUENCE [LARGE SCALE GENOMIC DNA]</scope>
    <source>
        <strain evidence="6">CG23_combo_of_CG06-09_8_20_14_all_39_17</strain>
    </source>
</reference>
<dbReference type="GO" id="GO:0006508">
    <property type="term" value="P:proteolysis"/>
    <property type="evidence" value="ECO:0007669"/>
    <property type="project" value="UniProtKB-KW"/>
</dbReference>
<dbReference type="PANTHER" id="PTHR43343">
    <property type="entry name" value="PEPTIDASE S12"/>
    <property type="match status" value="1"/>
</dbReference>
<dbReference type="InterPro" id="IPR043504">
    <property type="entry name" value="Peptidase_S1_PA_chymotrypsin"/>
</dbReference>
<evidence type="ECO:0000313" key="7">
    <source>
        <dbReference type="Proteomes" id="UP000229976"/>
    </source>
</evidence>
<dbReference type="GO" id="GO:0004252">
    <property type="term" value="F:serine-type endopeptidase activity"/>
    <property type="evidence" value="ECO:0007669"/>
    <property type="project" value="InterPro"/>
</dbReference>
<feature type="domain" description="PDZ" evidence="5">
    <location>
        <begin position="376"/>
        <end position="443"/>
    </location>
</feature>
<dbReference type="Gene3D" id="2.40.10.10">
    <property type="entry name" value="Trypsin-like serine proteases"/>
    <property type="match status" value="2"/>
</dbReference>
<dbReference type="Pfam" id="PF13365">
    <property type="entry name" value="Trypsin_2"/>
    <property type="match status" value="1"/>
</dbReference>
<dbReference type="PANTHER" id="PTHR43343:SF3">
    <property type="entry name" value="PROTEASE DO-LIKE 8, CHLOROPLASTIC"/>
    <property type="match status" value="1"/>
</dbReference>
<protein>
    <recommendedName>
        <fullName evidence="5">PDZ domain-containing protein</fullName>
    </recommendedName>
</protein>
<evidence type="ECO:0000259" key="5">
    <source>
        <dbReference type="Pfam" id="PF13180"/>
    </source>
</evidence>
<organism evidence="6 7">
    <name type="scientific">Candidatus Nealsonbacteria bacterium CG23_combo_of_CG06-09_8_20_14_all_39_17</name>
    <dbReference type="NCBI Taxonomy" id="1974722"/>
    <lineage>
        <taxon>Bacteria</taxon>
        <taxon>Candidatus Nealsoniibacteriota</taxon>
    </lineage>
</organism>
<name>A0A2G9YUK0_9BACT</name>
<dbReference type="AlphaFoldDB" id="A0A2G9YUK0"/>